<name>A0A7C4KY77_9CHLR</name>
<feature type="transmembrane region" description="Helical" evidence="8">
    <location>
        <begin position="257"/>
        <end position="283"/>
    </location>
</feature>
<evidence type="ECO:0000256" key="1">
    <source>
        <dbReference type="ARBA" id="ARBA00004651"/>
    </source>
</evidence>
<feature type="transmembrane region" description="Helical" evidence="8">
    <location>
        <begin position="295"/>
        <end position="315"/>
    </location>
</feature>
<gene>
    <name evidence="10" type="ORF">ENT17_03205</name>
</gene>
<feature type="transmembrane region" description="Helical" evidence="8">
    <location>
        <begin position="29"/>
        <end position="46"/>
    </location>
</feature>
<comment type="caution">
    <text evidence="10">The sequence shown here is derived from an EMBL/GenBank/DDBJ whole genome shotgun (WGS) entry which is preliminary data.</text>
</comment>
<dbReference type="AlphaFoldDB" id="A0A7C4KY77"/>
<keyword evidence="7 8" id="KW-0472">Membrane</keyword>
<reference evidence="10" key="1">
    <citation type="journal article" date="2020" name="mSystems">
        <title>Genome- and Community-Level Interaction Insights into Carbon Utilization and Element Cycling Functions of Hydrothermarchaeota in Hydrothermal Sediment.</title>
        <authorList>
            <person name="Zhou Z."/>
            <person name="Liu Y."/>
            <person name="Xu W."/>
            <person name="Pan J."/>
            <person name="Luo Z.H."/>
            <person name="Li M."/>
        </authorList>
    </citation>
    <scope>NUCLEOTIDE SEQUENCE [LARGE SCALE GENOMIC DNA]</scope>
    <source>
        <strain evidence="10">SpSt-556</strain>
    </source>
</reference>
<dbReference type="Pfam" id="PF13231">
    <property type="entry name" value="PMT_2"/>
    <property type="match status" value="1"/>
</dbReference>
<evidence type="ECO:0000256" key="5">
    <source>
        <dbReference type="ARBA" id="ARBA00022692"/>
    </source>
</evidence>
<feature type="transmembrane region" description="Helical" evidence="8">
    <location>
        <begin position="435"/>
        <end position="454"/>
    </location>
</feature>
<dbReference type="InterPro" id="IPR050297">
    <property type="entry name" value="LipidA_mod_glycosyltrf_83"/>
</dbReference>
<keyword evidence="2" id="KW-1003">Cell membrane</keyword>
<dbReference type="GO" id="GO:0016763">
    <property type="term" value="F:pentosyltransferase activity"/>
    <property type="evidence" value="ECO:0007669"/>
    <property type="project" value="TreeGrafter"/>
</dbReference>
<evidence type="ECO:0000256" key="6">
    <source>
        <dbReference type="ARBA" id="ARBA00022989"/>
    </source>
</evidence>
<feature type="domain" description="Glycosyltransferase RgtA/B/C/D-like" evidence="9">
    <location>
        <begin position="165"/>
        <end position="313"/>
    </location>
</feature>
<keyword evidence="3" id="KW-0328">Glycosyltransferase</keyword>
<dbReference type="PANTHER" id="PTHR33908">
    <property type="entry name" value="MANNOSYLTRANSFERASE YKCB-RELATED"/>
    <property type="match status" value="1"/>
</dbReference>
<feature type="transmembrane region" description="Helical" evidence="8">
    <location>
        <begin position="58"/>
        <end position="79"/>
    </location>
</feature>
<feature type="transmembrane region" description="Helical" evidence="8">
    <location>
        <begin position="404"/>
        <end position="423"/>
    </location>
</feature>
<dbReference type="InterPro" id="IPR038731">
    <property type="entry name" value="RgtA/B/C-like"/>
</dbReference>
<protein>
    <recommendedName>
        <fullName evidence="9">Glycosyltransferase RgtA/B/C/D-like domain-containing protein</fullName>
    </recommendedName>
</protein>
<evidence type="ECO:0000256" key="3">
    <source>
        <dbReference type="ARBA" id="ARBA00022676"/>
    </source>
</evidence>
<keyword evidence="4" id="KW-0808">Transferase</keyword>
<feature type="transmembrane region" description="Helical" evidence="8">
    <location>
        <begin position="202"/>
        <end position="221"/>
    </location>
</feature>
<keyword evidence="6 8" id="KW-1133">Transmembrane helix</keyword>
<evidence type="ECO:0000313" key="10">
    <source>
        <dbReference type="EMBL" id="HGS86606.1"/>
    </source>
</evidence>
<organism evidence="10">
    <name type="scientific">Bellilinea caldifistulae</name>
    <dbReference type="NCBI Taxonomy" id="360411"/>
    <lineage>
        <taxon>Bacteria</taxon>
        <taxon>Bacillati</taxon>
        <taxon>Chloroflexota</taxon>
        <taxon>Anaerolineae</taxon>
        <taxon>Anaerolineales</taxon>
        <taxon>Anaerolineaceae</taxon>
        <taxon>Bellilinea</taxon>
    </lineage>
</organism>
<dbReference type="PANTHER" id="PTHR33908:SF11">
    <property type="entry name" value="MEMBRANE PROTEIN"/>
    <property type="match status" value="1"/>
</dbReference>
<dbReference type="EMBL" id="DSXR01000041">
    <property type="protein sequence ID" value="HGS86606.1"/>
    <property type="molecule type" value="Genomic_DNA"/>
</dbReference>
<evidence type="ECO:0000256" key="7">
    <source>
        <dbReference type="ARBA" id="ARBA00023136"/>
    </source>
</evidence>
<dbReference type="GO" id="GO:0009103">
    <property type="term" value="P:lipopolysaccharide biosynthetic process"/>
    <property type="evidence" value="ECO:0007669"/>
    <property type="project" value="UniProtKB-ARBA"/>
</dbReference>
<feature type="transmembrane region" description="Helical" evidence="8">
    <location>
        <begin position="460"/>
        <end position="479"/>
    </location>
</feature>
<dbReference type="GO" id="GO:0005886">
    <property type="term" value="C:plasma membrane"/>
    <property type="evidence" value="ECO:0007669"/>
    <property type="project" value="UniProtKB-SubCell"/>
</dbReference>
<feature type="transmembrane region" description="Helical" evidence="8">
    <location>
        <begin position="228"/>
        <end position="245"/>
    </location>
</feature>
<comment type="subcellular location">
    <subcellularLocation>
        <location evidence="1">Cell membrane</location>
        <topology evidence="1">Multi-pass membrane protein</topology>
    </subcellularLocation>
</comment>
<feature type="transmembrane region" description="Helical" evidence="8">
    <location>
        <begin position="486"/>
        <end position="502"/>
    </location>
</feature>
<evidence type="ECO:0000256" key="4">
    <source>
        <dbReference type="ARBA" id="ARBA00022679"/>
    </source>
</evidence>
<evidence type="ECO:0000256" key="8">
    <source>
        <dbReference type="SAM" id="Phobius"/>
    </source>
</evidence>
<feature type="transmembrane region" description="Helical" evidence="8">
    <location>
        <begin position="99"/>
        <end position="120"/>
    </location>
</feature>
<evidence type="ECO:0000259" key="9">
    <source>
        <dbReference type="Pfam" id="PF13231"/>
    </source>
</evidence>
<evidence type="ECO:0000256" key="2">
    <source>
        <dbReference type="ARBA" id="ARBA00022475"/>
    </source>
</evidence>
<proteinExistence type="predicted"/>
<accession>A0A7C4KY77</accession>
<keyword evidence="5 8" id="KW-0812">Transmembrane</keyword>
<sequence length="631" mass="70387">MLILLPALSWAVIVLICWRRAIFPDDFRLKLLLGWAVWGALLTALTELSGSIGLLARLPLAAGWGLILLAGLYLLRASPRRQPLFDLRSRLRSLPVGDGLLLGGLSLIALGTLVIALVAAPNNWDSMVYHLSRVMHWLQNQSLAFYPTHILRQLYLNPWTEYVHANLYALSGADRFLNLVQWFSGVGTLLGVSLLARQLGAGVSGQVLAAVFAGTLPMTVLQMTSTQNDLTVAFWLVCLAVFALQDLRAPNRAAQVGLGLCLGLAVLTKSTAYLFAFPILLVYAVRRWQSSRLGALRPLILIAGLALLLNLPHYARNLAAFGSPLGPAEETRLYRNEHFGAGVLVSNLSRNLALHLISVSPVNEVVEGAVGGLHEWLKLDVNDPQTTWQDHRFALTRFVVNEDFTGAPLHLLVFLFTLVGLAFRRRRLENGEAWILTGSLLAGFLLFCGFLRWQLWHARLHLPLLVLSAGVVGLLPQVISARWSRVAGLFLLAATLPVFYFNQSKPLVQDWNIFNLPRREVMIIRKNLVVPYIEGVNYLIDERHCTQVGLYLPDEEWEYPLWELYRAARVGQFRIEHVGVRNRSAALPRQPFEPCAIFASQPLPGGESVQLEGRSYRLVWEMPPVRIYAAE</sequence>